<evidence type="ECO:0000256" key="2">
    <source>
        <dbReference type="ARBA" id="ARBA00022527"/>
    </source>
</evidence>
<evidence type="ECO:0000313" key="10">
    <source>
        <dbReference type="Proteomes" id="UP001370490"/>
    </source>
</evidence>
<sequence length="111" mass="12918">MYKRSKRKLSNHPTSHSFEHPNIRRFKEAYEDMEPIYLVMELCEGSEFFDRIIAKGHYTKKAATEITRTIVEIVQYLSLQTCHSHGVIHRDLKPENFLFASASDTSQLSAN</sequence>
<dbReference type="Gene3D" id="3.30.200.20">
    <property type="entry name" value="Phosphorylase Kinase, domain 1"/>
    <property type="match status" value="1"/>
</dbReference>
<evidence type="ECO:0000259" key="8">
    <source>
        <dbReference type="PROSITE" id="PS50011"/>
    </source>
</evidence>
<dbReference type="AlphaFoldDB" id="A0AAN8YVK3"/>
<evidence type="ECO:0000256" key="4">
    <source>
        <dbReference type="ARBA" id="ARBA00022741"/>
    </source>
</evidence>
<dbReference type="GO" id="GO:0005524">
    <property type="term" value="F:ATP binding"/>
    <property type="evidence" value="ECO:0007669"/>
    <property type="project" value="UniProtKB-KW"/>
</dbReference>
<dbReference type="PROSITE" id="PS50011">
    <property type="entry name" value="PROTEIN_KINASE_DOM"/>
    <property type="match status" value="1"/>
</dbReference>
<proteinExistence type="inferred from homology"/>
<accession>A0AAN8YVK3</accession>
<dbReference type="InterPro" id="IPR011009">
    <property type="entry name" value="Kinase-like_dom_sf"/>
</dbReference>
<evidence type="ECO:0000256" key="7">
    <source>
        <dbReference type="SAM" id="MobiDB-lite"/>
    </source>
</evidence>
<dbReference type="Proteomes" id="UP001370490">
    <property type="component" value="Unassembled WGS sequence"/>
</dbReference>
<evidence type="ECO:0000256" key="1">
    <source>
        <dbReference type="ARBA" id="ARBA00005354"/>
    </source>
</evidence>
<feature type="domain" description="Protein kinase" evidence="8">
    <location>
        <begin position="1"/>
        <end position="111"/>
    </location>
</feature>
<evidence type="ECO:0000256" key="6">
    <source>
        <dbReference type="ARBA" id="ARBA00022840"/>
    </source>
</evidence>
<protein>
    <submittedName>
        <fullName evidence="9">Protein kinase domain</fullName>
    </submittedName>
</protein>
<keyword evidence="4" id="KW-0547">Nucleotide-binding</keyword>
<gene>
    <name evidence="9" type="ORF">RJ641_021902</name>
</gene>
<comment type="similarity">
    <text evidence="1">Belongs to the protein kinase superfamily. CAMK Ser/Thr protein kinase family. CaMK subfamily.</text>
</comment>
<dbReference type="EMBL" id="JBAMMX010000026">
    <property type="protein sequence ID" value="KAK6914581.1"/>
    <property type="molecule type" value="Genomic_DNA"/>
</dbReference>
<dbReference type="PANTHER" id="PTHR24349">
    <property type="entry name" value="SERINE/THREONINE-PROTEIN KINASE"/>
    <property type="match status" value="1"/>
</dbReference>
<dbReference type="InterPro" id="IPR008271">
    <property type="entry name" value="Ser/Thr_kinase_AS"/>
</dbReference>
<dbReference type="Pfam" id="PF00069">
    <property type="entry name" value="Pkinase"/>
    <property type="match status" value="1"/>
</dbReference>
<evidence type="ECO:0000256" key="3">
    <source>
        <dbReference type="ARBA" id="ARBA00022679"/>
    </source>
</evidence>
<keyword evidence="3" id="KW-0808">Transferase</keyword>
<comment type="caution">
    <text evidence="9">The sequence shown here is derived from an EMBL/GenBank/DDBJ whole genome shotgun (WGS) entry which is preliminary data.</text>
</comment>
<evidence type="ECO:0000256" key="5">
    <source>
        <dbReference type="ARBA" id="ARBA00022777"/>
    </source>
</evidence>
<dbReference type="PROSITE" id="PS00108">
    <property type="entry name" value="PROTEIN_KINASE_ST"/>
    <property type="match status" value="1"/>
</dbReference>
<keyword evidence="5 9" id="KW-0418">Kinase</keyword>
<keyword evidence="10" id="KW-1185">Reference proteome</keyword>
<dbReference type="InterPro" id="IPR000719">
    <property type="entry name" value="Prot_kinase_dom"/>
</dbReference>
<organism evidence="9 10">
    <name type="scientific">Dillenia turbinata</name>
    <dbReference type="NCBI Taxonomy" id="194707"/>
    <lineage>
        <taxon>Eukaryota</taxon>
        <taxon>Viridiplantae</taxon>
        <taxon>Streptophyta</taxon>
        <taxon>Embryophyta</taxon>
        <taxon>Tracheophyta</taxon>
        <taxon>Spermatophyta</taxon>
        <taxon>Magnoliopsida</taxon>
        <taxon>eudicotyledons</taxon>
        <taxon>Gunneridae</taxon>
        <taxon>Pentapetalae</taxon>
        <taxon>Dilleniales</taxon>
        <taxon>Dilleniaceae</taxon>
        <taxon>Dillenia</taxon>
    </lineage>
</organism>
<dbReference type="InterPro" id="IPR050205">
    <property type="entry name" value="CDPK_Ser/Thr_kinases"/>
</dbReference>
<name>A0AAN8YVK3_9MAGN</name>
<dbReference type="GO" id="GO:0004674">
    <property type="term" value="F:protein serine/threonine kinase activity"/>
    <property type="evidence" value="ECO:0007669"/>
    <property type="project" value="UniProtKB-KW"/>
</dbReference>
<dbReference type="SUPFAM" id="SSF56112">
    <property type="entry name" value="Protein kinase-like (PK-like)"/>
    <property type="match status" value="1"/>
</dbReference>
<keyword evidence="6" id="KW-0067">ATP-binding</keyword>
<feature type="compositionally biased region" description="Basic residues" evidence="7">
    <location>
        <begin position="1"/>
        <end position="10"/>
    </location>
</feature>
<evidence type="ECO:0000313" key="9">
    <source>
        <dbReference type="EMBL" id="KAK6914581.1"/>
    </source>
</evidence>
<feature type="region of interest" description="Disordered" evidence="7">
    <location>
        <begin position="1"/>
        <end position="21"/>
    </location>
</feature>
<keyword evidence="2" id="KW-0723">Serine/threonine-protein kinase</keyword>
<dbReference type="Gene3D" id="1.10.510.10">
    <property type="entry name" value="Transferase(Phosphotransferase) domain 1"/>
    <property type="match status" value="1"/>
</dbReference>
<reference evidence="9 10" key="1">
    <citation type="submission" date="2023-12" db="EMBL/GenBank/DDBJ databases">
        <title>A high-quality genome assembly for Dillenia turbinata (Dilleniales).</title>
        <authorList>
            <person name="Chanderbali A."/>
        </authorList>
    </citation>
    <scope>NUCLEOTIDE SEQUENCE [LARGE SCALE GENOMIC DNA]</scope>
    <source>
        <strain evidence="9">LSX21</strain>
        <tissue evidence="9">Leaf</tissue>
    </source>
</reference>